<dbReference type="InterPro" id="IPR009003">
    <property type="entry name" value="Peptidase_S1_PA"/>
</dbReference>
<dbReference type="InterPro" id="IPR001254">
    <property type="entry name" value="Trypsin_dom"/>
</dbReference>
<dbReference type="PROSITE" id="PS00134">
    <property type="entry name" value="TRYPSIN_HIS"/>
    <property type="match status" value="1"/>
</dbReference>
<comment type="caution">
    <text evidence="12">The sequence shown here is derived from an EMBL/GenBank/DDBJ whole genome shotgun (WGS) entry which is preliminary data.</text>
</comment>
<evidence type="ECO:0000259" key="10">
    <source>
        <dbReference type="PROSITE" id="PS50240"/>
    </source>
</evidence>
<dbReference type="InterPro" id="IPR038565">
    <property type="entry name" value="CLIP_sf"/>
</dbReference>
<evidence type="ECO:0000256" key="7">
    <source>
        <dbReference type="RuleBase" id="RU363034"/>
    </source>
</evidence>
<dbReference type="InterPro" id="IPR022700">
    <property type="entry name" value="CLIP"/>
</dbReference>
<keyword evidence="8" id="KW-0964">Secreted</keyword>
<dbReference type="PANTHER" id="PTHR24256">
    <property type="entry name" value="TRYPTASE-RELATED"/>
    <property type="match status" value="1"/>
</dbReference>
<evidence type="ECO:0000256" key="3">
    <source>
        <dbReference type="ARBA" id="ARBA00022801"/>
    </source>
</evidence>
<sequence length="398" mass="43046">MNRTLDSVKALLVILFSAILSTQSVRSQQCKGGVQCLPLASCSELYRQLQQGNSPQLTTLLRRLHCGFENYNSPKVCCPPEYLISGADSRISGSEGAGGGFAQNAPFSPSSSYPEPSGQGAADPTSLLPSTRVCGIQNNDRIVGGKTAEIDEHPWMALLRYDKPRGSGFYCGGVLISQRYVLTAAHCVKGSDLPPNWRLSQVRLGEYNTSSVIDCIQGDCNKQPVDVPIEQIIAHEGYNPSDPHQHNDIALLRLSDNVPFSDFVKPICLPLSPTLQRSDFNGYTMEVAGWGKTESRSESDVKLKVRVPVVTRAECSRVYKRADRLIGPTQLCAGGESGQDSCRGDSGGALMGWTPSAENWLVAGIVSYGPSPCGTPGWPGVYTRVGAYVDWILSRMQP</sequence>
<dbReference type="PROSITE" id="PS51888">
    <property type="entry name" value="CLIP"/>
    <property type="match status" value="1"/>
</dbReference>
<evidence type="ECO:0000256" key="9">
    <source>
        <dbReference type="SAM" id="MobiDB-lite"/>
    </source>
</evidence>
<evidence type="ECO:0000256" key="4">
    <source>
        <dbReference type="ARBA" id="ARBA00022825"/>
    </source>
</evidence>
<dbReference type="SMART" id="SM00020">
    <property type="entry name" value="Tryp_SPc"/>
    <property type="match status" value="1"/>
</dbReference>
<keyword evidence="4 7" id="KW-0720">Serine protease</keyword>
<name>A0ABQ7PYM3_PLUXY</name>
<feature type="domain" description="Clip" evidence="11">
    <location>
        <begin position="29"/>
        <end position="78"/>
    </location>
</feature>
<feature type="region of interest" description="Disordered" evidence="9">
    <location>
        <begin position="104"/>
        <end position="124"/>
    </location>
</feature>
<keyword evidence="13" id="KW-1185">Reference proteome</keyword>
<dbReference type="Pfam" id="PF00089">
    <property type="entry name" value="Trypsin"/>
    <property type="match status" value="1"/>
</dbReference>
<comment type="subcellular location">
    <subcellularLocation>
        <location evidence="8">Secreted</location>
    </subcellularLocation>
</comment>
<comment type="similarity">
    <text evidence="6 8">Belongs to the peptidase S1 family. CLIP subfamily.</text>
</comment>
<dbReference type="InterPro" id="IPR018114">
    <property type="entry name" value="TRYPSIN_HIS"/>
</dbReference>
<evidence type="ECO:0000256" key="2">
    <source>
        <dbReference type="ARBA" id="ARBA00022729"/>
    </source>
</evidence>
<accession>A0ABQ7PYM3</accession>
<evidence type="ECO:0000313" key="13">
    <source>
        <dbReference type="Proteomes" id="UP000823941"/>
    </source>
</evidence>
<evidence type="ECO:0000256" key="1">
    <source>
        <dbReference type="ARBA" id="ARBA00022670"/>
    </source>
</evidence>
<proteinExistence type="inferred from homology"/>
<dbReference type="InterPro" id="IPR001314">
    <property type="entry name" value="Peptidase_S1A"/>
</dbReference>
<evidence type="ECO:0000313" key="12">
    <source>
        <dbReference type="EMBL" id="KAG7297995.1"/>
    </source>
</evidence>
<organism evidence="12 13">
    <name type="scientific">Plutella xylostella</name>
    <name type="common">Diamondback moth</name>
    <name type="synonym">Plutella maculipennis</name>
    <dbReference type="NCBI Taxonomy" id="51655"/>
    <lineage>
        <taxon>Eukaryota</taxon>
        <taxon>Metazoa</taxon>
        <taxon>Ecdysozoa</taxon>
        <taxon>Arthropoda</taxon>
        <taxon>Hexapoda</taxon>
        <taxon>Insecta</taxon>
        <taxon>Pterygota</taxon>
        <taxon>Neoptera</taxon>
        <taxon>Endopterygota</taxon>
        <taxon>Lepidoptera</taxon>
        <taxon>Glossata</taxon>
        <taxon>Ditrysia</taxon>
        <taxon>Yponomeutoidea</taxon>
        <taxon>Plutellidae</taxon>
        <taxon>Plutella</taxon>
    </lineage>
</organism>
<dbReference type="PROSITE" id="PS50240">
    <property type="entry name" value="TRYPSIN_DOM"/>
    <property type="match status" value="1"/>
</dbReference>
<feature type="domain" description="Peptidase S1" evidence="10">
    <location>
        <begin position="142"/>
        <end position="397"/>
    </location>
</feature>
<dbReference type="InterPro" id="IPR051487">
    <property type="entry name" value="Ser/Thr_Proteases_Immune/Dev"/>
</dbReference>
<feature type="chain" id="PRO_5044955953" description="CLIP domain-containing serine protease" evidence="8">
    <location>
        <begin position="28"/>
        <end position="398"/>
    </location>
</feature>
<dbReference type="Proteomes" id="UP000823941">
    <property type="component" value="Chromosome 25"/>
</dbReference>
<dbReference type="InterPro" id="IPR033116">
    <property type="entry name" value="TRYPSIN_SER"/>
</dbReference>
<dbReference type="Gene3D" id="3.30.1640.30">
    <property type="match status" value="1"/>
</dbReference>
<dbReference type="PROSITE" id="PS00135">
    <property type="entry name" value="TRYPSIN_SER"/>
    <property type="match status" value="1"/>
</dbReference>
<evidence type="ECO:0000259" key="11">
    <source>
        <dbReference type="PROSITE" id="PS51888"/>
    </source>
</evidence>
<dbReference type="EC" id="3.4.21.-" evidence="7"/>
<keyword evidence="3 7" id="KW-0378">Hydrolase</keyword>
<keyword evidence="1 7" id="KW-0645">Protease</keyword>
<feature type="signal peptide" evidence="8">
    <location>
        <begin position="1"/>
        <end position="27"/>
    </location>
</feature>
<keyword evidence="2 8" id="KW-0732">Signal</keyword>
<dbReference type="CDD" id="cd00190">
    <property type="entry name" value="Tryp_SPc"/>
    <property type="match status" value="1"/>
</dbReference>
<reference evidence="12 13" key="1">
    <citation type="submission" date="2021-06" db="EMBL/GenBank/DDBJ databases">
        <title>A haploid diamondback moth (Plutella xylostella L.) genome assembly resolves 31 chromosomes and identifies a diamide resistance mutation.</title>
        <authorList>
            <person name="Ward C.M."/>
            <person name="Perry K.D."/>
            <person name="Baker G."/>
            <person name="Powis K."/>
            <person name="Heckel D.G."/>
            <person name="Baxter S.W."/>
        </authorList>
    </citation>
    <scope>NUCLEOTIDE SEQUENCE [LARGE SCALE GENOMIC DNA]</scope>
    <source>
        <strain evidence="12 13">LV</strain>
        <tissue evidence="12">Single pupa</tissue>
    </source>
</reference>
<comment type="domain">
    <text evidence="8">The clip domain consists of 35-55 residues which are 'knitted' together usually by 3 conserved disulfide bonds forming a clip-like compact structure.</text>
</comment>
<dbReference type="PRINTS" id="PR00722">
    <property type="entry name" value="CHYMOTRYPSIN"/>
</dbReference>
<dbReference type="Pfam" id="PF12032">
    <property type="entry name" value="CLIP"/>
    <property type="match status" value="1"/>
</dbReference>
<dbReference type="SUPFAM" id="SSF50494">
    <property type="entry name" value="Trypsin-like serine proteases"/>
    <property type="match status" value="1"/>
</dbReference>
<protein>
    <recommendedName>
        <fullName evidence="8">CLIP domain-containing serine protease</fullName>
        <ecNumber evidence="7">3.4.21.-</ecNumber>
    </recommendedName>
</protein>
<evidence type="ECO:0000256" key="6">
    <source>
        <dbReference type="ARBA" id="ARBA00024195"/>
    </source>
</evidence>
<evidence type="ECO:0000256" key="8">
    <source>
        <dbReference type="RuleBase" id="RU366078"/>
    </source>
</evidence>
<feature type="compositionally biased region" description="Low complexity" evidence="9">
    <location>
        <begin position="106"/>
        <end position="117"/>
    </location>
</feature>
<gene>
    <name evidence="12" type="ORF">JYU34_018754</name>
</gene>
<evidence type="ECO:0000256" key="5">
    <source>
        <dbReference type="ARBA" id="ARBA00023157"/>
    </source>
</evidence>
<dbReference type="InterPro" id="IPR043504">
    <property type="entry name" value="Peptidase_S1_PA_chymotrypsin"/>
</dbReference>
<dbReference type="EMBL" id="JAHIBW010000025">
    <property type="protein sequence ID" value="KAG7297995.1"/>
    <property type="molecule type" value="Genomic_DNA"/>
</dbReference>
<keyword evidence="5" id="KW-1015">Disulfide bond</keyword>
<dbReference type="Gene3D" id="2.40.10.10">
    <property type="entry name" value="Trypsin-like serine proteases"/>
    <property type="match status" value="2"/>
</dbReference>